<keyword evidence="6" id="KW-1185">Reference proteome</keyword>
<reference evidence="6" key="1">
    <citation type="journal article" date="2019" name="Int. J. Syst. Evol. Microbiol.">
        <title>The Global Catalogue of Microorganisms (GCM) 10K type strain sequencing project: providing services to taxonomists for standard genome sequencing and annotation.</title>
        <authorList>
            <consortium name="The Broad Institute Genomics Platform"/>
            <consortium name="The Broad Institute Genome Sequencing Center for Infectious Disease"/>
            <person name="Wu L."/>
            <person name="Ma J."/>
        </authorList>
    </citation>
    <scope>NUCLEOTIDE SEQUENCE [LARGE SCALE GENOMIC DNA]</scope>
    <source>
        <strain evidence="6">IBRC-M 10703</strain>
    </source>
</reference>
<dbReference type="InterPro" id="IPR010126">
    <property type="entry name" value="Esterase_phb"/>
</dbReference>
<name>A0ABV8GXW9_9BACI</name>
<evidence type="ECO:0000256" key="1">
    <source>
        <dbReference type="ARBA" id="ARBA00022729"/>
    </source>
</evidence>
<keyword evidence="1" id="KW-0732">Signal</keyword>
<protein>
    <submittedName>
        <fullName evidence="5">PHB depolymerase family esterase</fullName>
    </submittedName>
</protein>
<dbReference type="SUPFAM" id="SSF53474">
    <property type="entry name" value="alpha/beta-Hydrolases"/>
    <property type="match status" value="2"/>
</dbReference>
<gene>
    <name evidence="5" type="ORF">ACFOUV_11460</name>
</gene>
<evidence type="ECO:0000313" key="6">
    <source>
        <dbReference type="Proteomes" id="UP001595772"/>
    </source>
</evidence>
<feature type="compositionally biased region" description="Acidic residues" evidence="3">
    <location>
        <begin position="327"/>
        <end position="336"/>
    </location>
</feature>
<organism evidence="5 6">
    <name type="scientific">Oceanobacillus longus</name>
    <dbReference type="NCBI Taxonomy" id="930120"/>
    <lineage>
        <taxon>Bacteria</taxon>
        <taxon>Bacillati</taxon>
        <taxon>Bacillota</taxon>
        <taxon>Bacilli</taxon>
        <taxon>Bacillales</taxon>
        <taxon>Bacillaceae</taxon>
        <taxon>Oceanobacillus</taxon>
    </lineage>
</organism>
<keyword evidence="2" id="KW-0378">Hydrolase</keyword>
<feature type="domain" description="GH29D-like beta-sandwich" evidence="4">
    <location>
        <begin position="343"/>
        <end position="407"/>
    </location>
</feature>
<evidence type="ECO:0000313" key="5">
    <source>
        <dbReference type="EMBL" id="MFC4024413.1"/>
    </source>
</evidence>
<dbReference type="RefSeq" id="WP_379496909.1">
    <property type="nucleotide sequence ID" value="NZ_JBHSAO010000008.1"/>
</dbReference>
<dbReference type="PANTHER" id="PTHR43037">
    <property type="entry name" value="UNNAMED PRODUCT-RELATED"/>
    <property type="match status" value="1"/>
</dbReference>
<dbReference type="NCBIfam" id="TIGR01840">
    <property type="entry name" value="esterase_phb"/>
    <property type="match status" value="1"/>
</dbReference>
<dbReference type="Gene3D" id="3.40.50.1820">
    <property type="entry name" value="alpha/beta hydrolase"/>
    <property type="match status" value="1"/>
</dbReference>
<evidence type="ECO:0000259" key="4">
    <source>
        <dbReference type="Pfam" id="PF13290"/>
    </source>
</evidence>
<feature type="region of interest" description="Disordered" evidence="3">
    <location>
        <begin position="326"/>
        <end position="346"/>
    </location>
</feature>
<evidence type="ECO:0000256" key="2">
    <source>
        <dbReference type="ARBA" id="ARBA00022801"/>
    </source>
</evidence>
<dbReference type="InterPro" id="IPR029058">
    <property type="entry name" value="AB_hydrolase_fold"/>
</dbReference>
<accession>A0ABV8GXW9</accession>
<dbReference type="Pfam" id="PF10503">
    <property type="entry name" value="Esterase_PHB"/>
    <property type="match status" value="1"/>
</dbReference>
<evidence type="ECO:0000256" key="3">
    <source>
        <dbReference type="SAM" id="MobiDB-lite"/>
    </source>
</evidence>
<dbReference type="Proteomes" id="UP001595772">
    <property type="component" value="Unassembled WGS sequence"/>
</dbReference>
<dbReference type="PANTHER" id="PTHR43037:SF1">
    <property type="entry name" value="BLL1128 PROTEIN"/>
    <property type="match status" value="1"/>
</dbReference>
<dbReference type="InterPro" id="IPR059177">
    <property type="entry name" value="GH29D-like_dom"/>
</dbReference>
<dbReference type="Pfam" id="PF13290">
    <property type="entry name" value="CHB_HEX_C_1"/>
    <property type="match status" value="1"/>
</dbReference>
<proteinExistence type="predicted"/>
<comment type="caution">
    <text evidence="5">The sequence shown here is derived from an EMBL/GenBank/DDBJ whole genome shotgun (WGS) entry which is preliminary data.</text>
</comment>
<sequence length="589" mass="63700">MLTAKRNWLIGLCLTLVVSLFGLPSVTKAEVDTISGSYGGKTFDLYIPSDYDQSQDYPLYVMLHGCTQDASQFAAGTKMNALAEEEGFLVLYPEQSSGANASKCWNWFETSHQSRGTGEPSVIAGMVQLVKSDYSIEEDQVFVAGLSSGGAMSVIMGATYPDIFSGVGVGAGLEYKAATNMIDAFPAMSSGGPNPLQQGRLAYQAMGSQADVLPVIVVHGTSDYTVNRVNGDQVISQWALTNDLAATGSEDDWIDDQPDYIESFQVPSGKSYTVNDYTGQDGKVWMKKVIVQNMGHAWSGGSSEGSYTDSKGPDASQMMWKFFESFSNEDDPEPDIPETTASPNGGTFYDSVRVELNTNEPATIYYTVDGTKPNVNSTIYMEPITITEDTTLKFFSQDSDGNTESIKQEAYIIEMVTPGEQTIISSIGSEDGFVGRYTADGKSNLAIKVGDKGMYNTDTYRGVLSFDTSTLIEPIQSAKLRLYTKVIQGSVSSLQLDIKAGVYGSSSMIEQTDYSNASTVSNVVSFSSSDAAYIDVEIPVSSLSNLNLNGMTQFRLKAETTAGFNSSFIEFYGGETANYEPKLIFNSDN</sequence>
<dbReference type="EMBL" id="JBHSAO010000008">
    <property type="protein sequence ID" value="MFC4024413.1"/>
    <property type="molecule type" value="Genomic_DNA"/>
</dbReference>
<dbReference type="InterPro" id="IPR050955">
    <property type="entry name" value="Plant_Biomass_Hydrol_Est"/>
</dbReference>